<evidence type="ECO:0000313" key="3">
    <source>
        <dbReference type="Proteomes" id="UP000009183"/>
    </source>
</evidence>
<dbReference type="Proteomes" id="UP000009183">
    <property type="component" value="Chromosome 18"/>
</dbReference>
<evidence type="ECO:0000313" key="2">
    <source>
        <dbReference type="EMBL" id="CBI18901.3"/>
    </source>
</evidence>
<feature type="region of interest" description="Disordered" evidence="1">
    <location>
        <begin position="56"/>
        <end position="76"/>
    </location>
</feature>
<dbReference type="PaxDb" id="29760-VIT_18s0001g00650.t01"/>
<keyword evidence="3" id="KW-1185">Reference proteome</keyword>
<evidence type="ECO:0000256" key="1">
    <source>
        <dbReference type="SAM" id="MobiDB-lite"/>
    </source>
</evidence>
<dbReference type="EMBL" id="FN595227">
    <property type="protein sequence ID" value="CBI18901.3"/>
    <property type="molecule type" value="Genomic_DNA"/>
</dbReference>
<accession>E0CQU7</accession>
<dbReference type="AlphaFoldDB" id="E0CQU7"/>
<reference evidence="3" key="1">
    <citation type="journal article" date="2007" name="Nature">
        <title>The grapevine genome sequence suggests ancestral hexaploidization in major angiosperm phyla.</title>
        <authorList>
            <consortium name="The French-Italian Public Consortium for Grapevine Genome Characterization."/>
            <person name="Jaillon O."/>
            <person name="Aury J.-M."/>
            <person name="Noel B."/>
            <person name="Policriti A."/>
            <person name="Clepet C."/>
            <person name="Casagrande A."/>
            <person name="Choisne N."/>
            <person name="Aubourg S."/>
            <person name="Vitulo N."/>
            <person name="Jubin C."/>
            <person name="Vezzi A."/>
            <person name="Legeai F."/>
            <person name="Hugueney P."/>
            <person name="Dasilva C."/>
            <person name="Horner D."/>
            <person name="Mica E."/>
            <person name="Jublot D."/>
            <person name="Poulain J."/>
            <person name="Bruyere C."/>
            <person name="Billault A."/>
            <person name="Segurens B."/>
            <person name="Gouyvenoux M."/>
            <person name="Ugarte E."/>
            <person name="Cattonaro F."/>
            <person name="Anthouard V."/>
            <person name="Vico V."/>
            <person name="Del Fabbro C."/>
            <person name="Alaux M."/>
            <person name="Di Gaspero G."/>
            <person name="Dumas V."/>
            <person name="Felice N."/>
            <person name="Paillard S."/>
            <person name="Juman I."/>
            <person name="Moroldo M."/>
            <person name="Scalabrin S."/>
            <person name="Canaguier A."/>
            <person name="Le Clainche I."/>
            <person name="Malacrida G."/>
            <person name="Durand E."/>
            <person name="Pesole G."/>
            <person name="Laucou V."/>
            <person name="Chatelet P."/>
            <person name="Merdinoglu D."/>
            <person name="Delledonne M."/>
            <person name="Pezzotti M."/>
            <person name="Lecharny A."/>
            <person name="Scarpelli C."/>
            <person name="Artiguenave F."/>
            <person name="Pe M.E."/>
            <person name="Valle G."/>
            <person name="Morgante M."/>
            <person name="Caboche M."/>
            <person name="Adam-Blondon A.-F."/>
            <person name="Weissenbach J."/>
            <person name="Quetier F."/>
            <person name="Wincker P."/>
        </authorList>
    </citation>
    <scope>NUCLEOTIDE SEQUENCE [LARGE SCALE GENOMIC DNA]</scope>
    <source>
        <strain evidence="3">cv. Pinot noir / PN40024</strain>
    </source>
</reference>
<name>E0CQU7_VITVI</name>
<dbReference type="HOGENOM" id="CLU_2659565_0_0_1"/>
<organism evidence="2 3">
    <name type="scientific">Vitis vinifera</name>
    <name type="common">Grape</name>
    <dbReference type="NCBI Taxonomy" id="29760"/>
    <lineage>
        <taxon>Eukaryota</taxon>
        <taxon>Viridiplantae</taxon>
        <taxon>Streptophyta</taxon>
        <taxon>Embryophyta</taxon>
        <taxon>Tracheophyta</taxon>
        <taxon>Spermatophyta</taxon>
        <taxon>Magnoliopsida</taxon>
        <taxon>eudicotyledons</taxon>
        <taxon>Gunneridae</taxon>
        <taxon>Pentapetalae</taxon>
        <taxon>rosids</taxon>
        <taxon>Vitales</taxon>
        <taxon>Vitaceae</taxon>
        <taxon>Viteae</taxon>
        <taxon>Vitis</taxon>
    </lineage>
</organism>
<proteinExistence type="predicted"/>
<dbReference type="InParanoid" id="E0CQU7"/>
<protein>
    <submittedName>
        <fullName evidence="2">Uncharacterized protein</fullName>
    </submittedName>
</protein>
<sequence length="76" mass="8637">MQTPRVQLWELHGIRCQALETSIHYWLIHKTAVVVCGNVHWAGPVQMDRCAAKPRPKRGFGNSFQPAIDAPRLLPH</sequence>
<gene>
    <name evidence="2" type="ordered locus">VIT_18s0001g00650</name>
</gene>
<dbReference type="ExpressionAtlas" id="E0CQU7">
    <property type="expression patterns" value="baseline"/>
</dbReference>